<evidence type="ECO:0000256" key="2">
    <source>
        <dbReference type="ARBA" id="ARBA00011901"/>
    </source>
</evidence>
<dbReference type="CDD" id="cd02696">
    <property type="entry name" value="MurNAc-LAA"/>
    <property type="match status" value="1"/>
</dbReference>
<dbReference type="InterPro" id="IPR002508">
    <property type="entry name" value="MurNAc-LAA_cat"/>
</dbReference>
<feature type="domain" description="MurNAc-LAA" evidence="4">
    <location>
        <begin position="235"/>
        <end position="389"/>
    </location>
</feature>
<dbReference type="PANTHER" id="PTHR30404:SF0">
    <property type="entry name" value="N-ACETYLMURAMOYL-L-ALANINE AMIDASE AMIC"/>
    <property type="match status" value="1"/>
</dbReference>
<comment type="caution">
    <text evidence="5">The sequence shown here is derived from an EMBL/GenBank/DDBJ whole genome shotgun (WGS) entry which is preliminary data.</text>
</comment>
<protein>
    <recommendedName>
        <fullName evidence="2">N-acetylmuramoyl-L-alanine amidase</fullName>
        <ecNumber evidence="2">3.5.1.28</ecNumber>
    </recommendedName>
</protein>
<proteinExistence type="predicted"/>
<evidence type="ECO:0000259" key="4">
    <source>
        <dbReference type="SMART" id="SM00646"/>
    </source>
</evidence>
<keyword evidence="3 5" id="KW-0378">Hydrolase</keyword>
<dbReference type="InterPro" id="IPR050695">
    <property type="entry name" value="N-acetylmuramoyl_amidase_3"/>
</dbReference>
<evidence type="ECO:0000313" key="6">
    <source>
        <dbReference type="Proteomes" id="UP000053675"/>
    </source>
</evidence>
<name>A0A084UAP7_9HYPH</name>
<evidence type="ECO:0000313" key="5">
    <source>
        <dbReference type="EMBL" id="KFB10033.1"/>
    </source>
</evidence>
<evidence type="ECO:0000256" key="3">
    <source>
        <dbReference type="ARBA" id="ARBA00022801"/>
    </source>
</evidence>
<dbReference type="SMART" id="SM00646">
    <property type="entry name" value="Ami_3"/>
    <property type="match status" value="1"/>
</dbReference>
<keyword evidence="6" id="KW-1185">Reference proteome</keyword>
<dbReference type="Proteomes" id="UP000053675">
    <property type="component" value="Unassembled WGS sequence"/>
</dbReference>
<evidence type="ECO:0000256" key="1">
    <source>
        <dbReference type="ARBA" id="ARBA00001561"/>
    </source>
</evidence>
<accession>A0A084UAP7</accession>
<dbReference type="AlphaFoldDB" id="A0A084UAP7"/>
<gene>
    <name evidence="5" type="ORF">EL18_01061</name>
</gene>
<dbReference type="PATRIC" id="fig|472175.3.peg.1070"/>
<dbReference type="STRING" id="472175.EL18_01061"/>
<dbReference type="GO" id="GO:0009253">
    <property type="term" value="P:peptidoglycan catabolic process"/>
    <property type="evidence" value="ECO:0007669"/>
    <property type="project" value="InterPro"/>
</dbReference>
<dbReference type="PANTHER" id="PTHR30404">
    <property type="entry name" value="N-ACETYLMURAMOYL-L-ALANINE AMIDASE"/>
    <property type="match status" value="1"/>
</dbReference>
<sequence>MLTTRILASIKLILLLIVAVPSLAQEGQGPLLVDELKIAGDANRTRLVVHFDRKPQADWFYLRSPHRFVLDLPQTDFLIDPTEKHTAGMARTLRFGALDEESSRLLLTMTGPFILDDFAIKQNDDETTYRLIVDFVSASPEAFETAMRSRVAPDQQADTAKPSVSEAEGPAKMTLVIDPGHGGVDGGTRGVNGTQEKIITLAFALELRSKLEKTGRYDVVMTRDRDTFLRLDERVRIAREHEADLLISVHADAIRMRNFRGATIYTLSDKASDAEAAATAARENLSDELAGMGMEEKNDEVADILVDLIRRETHSFSLRFARTLMNELTKTVDLVNNPLRSAGFRVLRAPEVPSVLLELGYLSNPEDEELLRDADWRSKAAENVIRAIDLFAEAKGGTGG</sequence>
<dbReference type="Pfam" id="PF01520">
    <property type="entry name" value="Amidase_3"/>
    <property type="match status" value="1"/>
</dbReference>
<dbReference type="EMBL" id="JMQM01000001">
    <property type="protein sequence ID" value="KFB10033.1"/>
    <property type="molecule type" value="Genomic_DNA"/>
</dbReference>
<dbReference type="EC" id="3.5.1.28" evidence="2"/>
<dbReference type="SUPFAM" id="SSF53187">
    <property type="entry name" value="Zn-dependent exopeptidases"/>
    <property type="match status" value="1"/>
</dbReference>
<organism evidence="5 6">
    <name type="scientific">Nitratireductor basaltis</name>
    <dbReference type="NCBI Taxonomy" id="472175"/>
    <lineage>
        <taxon>Bacteria</taxon>
        <taxon>Pseudomonadati</taxon>
        <taxon>Pseudomonadota</taxon>
        <taxon>Alphaproteobacteria</taxon>
        <taxon>Hyphomicrobiales</taxon>
        <taxon>Phyllobacteriaceae</taxon>
        <taxon>Nitratireductor</taxon>
    </lineage>
</organism>
<comment type="catalytic activity">
    <reaction evidence="1">
        <text>Hydrolyzes the link between N-acetylmuramoyl residues and L-amino acid residues in certain cell-wall glycopeptides.</text>
        <dbReference type="EC" id="3.5.1.28"/>
    </reaction>
</comment>
<dbReference type="GO" id="GO:0008745">
    <property type="term" value="F:N-acetylmuramoyl-L-alanine amidase activity"/>
    <property type="evidence" value="ECO:0007669"/>
    <property type="project" value="UniProtKB-EC"/>
</dbReference>
<dbReference type="eggNOG" id="COG0860">
    <property type="taxonomic scope" value="Bacteria"/>
</dbReference>
<reference evidence="5 6" key="1">
    <citation type="submission" date="2014-05" db="EMBL/GenBank/DDBJ databases">
        <title>Draft Genome Sequence of Nitratireductor basaltis Strain UMTGB225, A Marine Bacterium Isolated from Green Barrel Tunicate.</title>
        <authorList>
            <person name="Gan H.Y."/>
        </authorList>
    </citation>
    <scope>NUCLEOTIDE SEQUENCE [LARGE SCALE GENOMIC DNA]</scope>
    <source>
        <strain evidence="5 6">UMTGB225</strain>
    </source>
</reference>
<dbReference type="Gene3D" id="3.40.630.40">
    <property type="entry name" value="Zn-dependent exopeptidases"/>
    <property type="match status" value="1"/>
</dbReference>
<dbReference type="Gene3D" id="2.60.40.3500">
    <property type="match status" value="1"/>
</dbReference>
<dbReference type="GO" id="GO:0030288">
    <property type="term" value="C:outer membrane-bounded periplasmic space"/>
    <property type="evidence" value="ECO:0007669"/>
    <property type="project" value="TreeGrafter"/>
</dbReference>